<dbReference type="GeneID" id="7400002"/>
<dbReference type="EMBL" id="CP001365">
    <property type="protein sequence ID" value="ACM57868.1"/>
    <property type="molecule type" value="Genomic_DNA"/>
</dbReference>
<dbReference type="eggNOG" id="arCOG04418">
    <property type="taxonomic scope" value="Archaea"/>
</dbReference>
<accession>B9LRZ4</accession>
<dbReference type="HOGENOM" id="CLU_134817_0_0_2"/>
<proteinExistence type="predicted"/>
<evidence type="ECO:0000313" key="2">
    <source>
        <dbReference type="EMBL" id="ACM57868.1"/>
    </source>
</evidence>
<feature type="compositionally biased region" description="Low complexity" evidence="1">
    <location>
        <begin position="163"/>
        <end position="174"/>
    </location>
</feature>
<organism evidence="2 3">
    <name type="scientific">Halorubrum lacusprofundi (strain ATCC 49239 / DSM 5036 / JCM 8891 / ACAM 34)</name>
    <dbReference type="NCBI Taxonomy" id="416348"/>
    <lineage>
        <taxon>Archaea</taxon>
        <taxon>Methanobacteriati</taxon>
        <taxon>Methanobacteriota</taxon>
        <taxon>Stenosarchaea group</taxon>
        <taxon>Halobacteria</taxon>
        <taxon>Halobacteriales</taxon>
        <taxon>Haloferacaceae</taxon>
        <taxon>Halorubrum</taxon>
    </lineage>
</organism>
<dbReference type="RefSeq" id="WP_015910989.1">
    <property type="nucleotide sequence ID" value="NC_012029.1"/>
</dbReference>
<reference evidence="2 3" key="1">
    <citation type="journal article" date="2016" name="Stand. Genomic Sci.">
        <title>Complete genome sequence of the Antarctic Halorubrum lacusprofundi type strain ACAM 34.</title>
        <authorList>
            <person name="Anderson I.J."/>
            <person name="DasSarma P."/>
            <person name="Lucas S."/>
            <person name="Copeland A."/>
            <person name="Lapidus A."/>
            <person name="Del Rio T.G."/>
            <person name="Tice H."/>
            <person name="Dalin E."/>
            <person name="Bruce D.C."/>
            <person name="Goodwin L."/>
            <person name="Pitluck S."/>
            <person name="Sims D."/>
            <person name="Brettin T.S."/>
            <person name="Detter J.C."/>
            <person name="Han C.S."/>
            <person name="Larimer F."/>
            <person name="Hauser L."/>
            <person name="Land M."/>
            <person name="Ivanova N."/>
            <person name="Richardson P."/>
            <person name="Cavicchioli R."/>
            <person name="DasSarma S."/>
            <person name="Woese C.R."/>
            <person name="Kyrpides N.C."/>
        </authorList>
    </citation>
    <scope>NUCLEOTIDE SEQUENCE [LARGE SCALE GENOMIC DNA]</scope>
    <source>
        <strain evidence="3">ATCC 49239 / DSM 5036 / JCM 8891 / ACAM 34</strain>
    </source>
</reference>
<dbReference type="Proteomes" id="UP000000740">
    <property type="component" value="Chromosome 1"/>
</dbReference>
<protein>
    <recommendedName>
        <fullName evidence="4">DUF2240 family protein</fullName>
    </recommendedName>
</protein>
<evidence type="ECO:0000313" key="3">
    <source>
        <dbReference type="Proteomes" id="UP000000740"/>
    </source>
</evidence>
<dbReference type="Pfam" id="PF09999">
    <property type="entry name" value="DUF2240"/>
    <property type="match status" value="1"/>
</dbReference>
<sequence length="174" mass="18109">MSLEAAVAMPFKQRATEQLGEGEFVVALSLDRDWFSPDQAKRLVDVAVGRGLVTEEDGDLVAKFDPADVTVPEDFTPDESILREQSTFETALDAIVAAGVEKQRAVAGINERQRALAVSIEAAAVLFAKEHGAAVDHLAADVREKLAAAGDAAGDADGEGDTGADATTGAAEAE</sequence>
<keyword evidence="3" id="KW-1185">Reference proteome</keyword>
<evidence type="ECO:0008006" key="4">
    <source>
        <dbReference type="Google" id="ProtNLM"/>
    </source>
</evidence>
<dbReference type="KEGG" id="hla:Hlac_2292"/>
<feature type="region of interest" description="Disordered" evidence="1">
    <location>
        <begin position="149"/>
        <end position="174"/>
    </location>
</feature>
<name>B9LRZ4_HALLT</name>
<gene>
    <name evidence="2" type="ordered locus">Hlac_2292</name>
</gene>
<evidence type="ECO:0000256" key="1">
    <source>
        <dbReference type="SAM" id="MobiDB-lite"/>
    </source>
</evidence>
<dbReference type="AlphaFoldDB" id="B9LRZ4"/>
<dbReference type="InterPro" id="IPR018716">
    <property type="entry name" value="DUF2240"/>
</dbReference>